<comment type="similarity">
    <text evidence="3">Belongs to the Nudix hydrolase family. NudK subfamily.</text>
</comment>
<comment type="subunit">
    <text evidence="4">Homodimer.</text>
</comment>
<dbReference type="Gene3D" id="3.90.79.10">
    <property type="entry name" value="Nucleoside Triphosphate Pyrophosphohydrolase"/>
    <property type="match status" value="1"/>
</dbReference>
<reference evidence="10 11" key="1">
    <citation type="submission" date="2023-02" db="EMBL/GenBank/DDBJ databases">
        <title>Devosia algicola sp. nov., isolated from the phycosphere of marine algae.</title>
        <authorList>
            <person name="Kim J.M."/>
            <person name="Lee J.K."/>
            <person name="Choi B.J."/>
            <person name="Bayburt H."/>
            <person name="Jeon C.O."/>
        </authorList>
    </citation>
    <scope>NUCLEOTIDE SEQUENCE [LARGE SCALE GENOMIC DNA]</scope>
    <source>
        <strain evidence="10 11">G20-9</strain>
    </source>
</reference>
<keyword evidence="11" id="KW-1185">Reference proteome</keyword>
<evidence type="ECO:0000313" key="11">
    <source>
        <dbReference type="Proteomes" id="UP001220530"/>
    </source>
</evidence>
<evidence type="ECO:0000256" key="1">
    <source>
        <dbReference type="ARBA" id="ARBA00000847"/>
    </source>
</evidence>
<dbReference type="Pfam" id="PF00293">
    <property type="entry name" value="NUDIX"/>
    <property type="match status" value="1"/>
</dbReference>
<dbReference type="NCBIfam" id="TIGR00052">
    <property type="entry name" value="nudix-type nucleoside diphosphatase, YffH/AdpP family"/>
    <property type="match status" value="1"/>
</dbReference>
<evidence type="ECO:0000256" key="5">
    <source>
        <dbReference type="ARBA" id="ARBA00016377"/>
    </source>
</evidence>
<comment type="catalytic activity">
    <reaction evidence="1">
        <text>GDP-alpha-D-mannose + H2O = alpha-D-mannose 1-phosphate + GMP + 2 H(+)</text>
        <dbReference type="Rhea" id="RHEA:27978"/>
        <dbReference type="ChEBI" id="CHEBI:15377"/>
        <dbReference type="ChEBI" id="CHEBI:15378"/>
        <dbReference type="ChEBI" id="CHEBI:57527"/>
        <dbReference type="ChEBI" id="CHEBI:58115"/>
        <dbReference type="ChEBI" id="CHEBI:58409"/>
    </reaction>
</comment>
<evidence type="ECO:0000256" key="7">
    <source>
        <dbReference type="ARBA" id="ARBA00032162"/>
    </source>
</evidence>
<comment type="cofactor">
    <cofactor evidence="2">
        <name>Mg(2+)</name>
        <dbReference type="ChEBI" id="CHEBI:18420"/>
    </cofactor>
</comment>
<feature type="domain" description="Nudix hydrolase" evidence="9">
    <location>
        <begin position="43"/>
        <end position="181"/>
    </location>
</feature>
<dbReference type="InterPro" id="IPR015797">
    <property type="entry name" value="NUDIX_hydrolase-like_dom_sf"/>
</dbReference>
<dbReference type="PANTHER" id="PTHR11839">
    <property type="entry name" value="UDP/ADP-SUGAR PYROPHOSPHATASE"/>
    <property type="match status" value="1"/>
</dbReference>
<evidence type="ECO:0000259" key="9">
    <source>
        <dbReference type="PROSITE" id="PS51462"/>
    </source>
</evidence>
<accession>A0ABY7YK90</accession>
<proteinExistence type="inferred from homology"/>
<dbReference type="SUPFAM" id="SSF55811">
    <property type="entry name" value="Nudix"/>
    <property type="match status" value="1"/>
</dbReference>
<gene>
    <name evidence="10" type="ORF">PSQ19_13025</name>
</gene>
<evidence type="ECO:0000256" key="2">
    <source>
        <dbReference type="ARBA" id="ARBA00001946"/>
    </source>
</evidence>
<dbReference type="Proteomes" id="UP001220530">
    <property type="component" value="Chromosome"/>
</dbReference>
<dbReference type="InterPro" id="IPR000086">
    <property type="entry name" value="NUDIX_hydrolase_dom"/>
</dbReference>
<sequence>MVERIRNLAVKTLSKAWATLTEAQYDILRSDGSWQHHTRESYDHGHAAAILLINPATGRVLLTRQFRYPVHSCGDSAWMLEVCAGLLDGDDPTSAIIREAVEETGHRPTNVVHLYDAYMSPGSLTEKLSMFVGHYSDQSLESEGGGLTEEGEDIEIVELDFATAFAMISTGEIIDAKTIMALQWAALNRPELLP</sequence>
<dbReference type="PANTHER" id="PTHR11839:SF18">
    <property type="entry name" value="NUDIX HYDROLASE DOMAIN-CONTAINING PROTEIN"/>
    <property type="match status" value="1"/>
</dbReference>
<evidence type="ECO:0000313" key="10">
    <source>
        <dbReference type="EMBL" id="WDR01666.1"/>
    </source>
</evidence>
<name>A0ABY7YK90_9HYPH</name>
<evidence type="ECO:0000256" key="6">
    <source>
        <dbReference type="ARBA" id="ARBA00022801"/>
    </source>
</evidence>
<protein>
    <recommendedName>
        <fullName evidence="5">GDP-mannose pyrophosphatase</fullName>
    </recommendedName>
    <alternativeName>
        <fullName evidence="7">GDP-mannose hydrolase</fullName>
    </alternativeName>
    <alternativeName>
        <fullName evidence="8">GDPMK</fullName>
    </alternativeName>
</protein>
<evidence type="ECO:0000256" key="8">
    <source>
        <dbReference type="ARBA" id="ARBA00032272"/>
    </source>
</evidence>
<dbReference type="RefSeq" id="WP_282218076.1">
    <property type="nucleotide sequence ID" value="NZ_CP118246.1"/>
</dbReference>
<organism evidence="10 11">
    <name type="scientific">Devosia algicola</name>
    <dbReference type="NCBI Taxonomy" id="3026418"/>
    <lineage>
        <taxon>Bacteria</taxon>
        <taxon>Pseudomonadati</taxon>
        <taxon>Pseudomonadota</taxon>
        <taxon>Alphaproteobacteria</taxon>
        <taxon>Hyphomicrobiales</taxon>
        <taxon>Devosiaceae</taxon>
        <taxon>Devosia</taxon>
    </lineage>
</organism>
<keyword evidence="6" id="KW-0378">Hydrolase</keyword>
<dbReference type="CDD" id="cd24157">
    <property type="entry name" value="NUDIX_GDPMK"/>
    <property type="match status" value="1"/>
</dbReference>
<dbReference type="PROSITE" id="PS51462">
    <property type="entry name" value="NUDIX"/>
    <property type="match status" value="1"/>
</dbReference>
<evidence type="ECO:0000256" key="4">
    <source>
        <dbReference type="ARBA" id="ARBA00011738"/>
    </source>
</evidence>
<dbReference type="InterPro" id="IPR004385">
    <property type="entry name" value="NDP_pyrophosphatase"/>
</dbReference>
<evidence type="ECO:0000256" key="3">
    <source>
        <dbReference type="ARBA" id="ARBA00007275"/>
    </source>
</evidence>
<dbReference type="EMBL" id="CP118246">
    <property type="protein sequence ID" value="WDR01666.1"/>
    <property type="molecule type" value="Genomic_DNA"/>
</dbReference>